<dbReference type="EMBL" id="CABFJX010000124">
    <property type="protein sequence ID" value="VTT64856.1"/>
    <property type="molecule type" value="Genomic_DNA"/>
</dbReference>
<dbReference type="PRINTS" id="PR00080">
    <property type="entry name" value="SDRFAMILY"/>
</dbReference>
<evidence type="ECO:0000256" key="3">
    <source>
        <dbReference type="ARBA" id="ARBA00010980"/>
    </source>
</evidence>
<gene>
    <name evidence="20" type="ORF">C2S_5637</name>
</gene>
<evidence type="ECO:0000256" key="8">
    <source>
        <dbReference type="ARBA" id="ARBA00023098"/>
    </source>
</evidence>
<evidence type="ECO:0000313" key="21">
    <source>
        <dbReference type="Proteomes" id="UP000760494"/>
    </source>
</evidence>
<evidence type="ECO:0000256" key="4">
    <source>
        <dbReference type="ARBA" id="ARBA00022692"/>
    </source>
</evidence>
<dbReference type="InterPro" id="IPR002022">
    <property type="entry name" value="Pec_lyase"/>
</dbReference>
<dbReference type="InterPro" id="IPR012334">
    <property type="entry name" value="Pectin_lyas_fold"/>
</dbReference>
<dbReference type="SUPFAM" id="SSF51735">
    <property type="entry name" value="NAD(P)-binding Rossmann-fold domains"/>
    <property type="match status" value="1"/>
</dbReference>
<proteinExistence type="inferred from homology"/>
<keyword evidence="15" id="KW-0119">Carbohydrate metabolism</keyword>
<dbReference type="Pfam" id="PF01822">
    <property type="entry name" value="WSC"/>
    <property type="match status" value="1"/>
</dbReference>
<comment type="function">
    <text evidence="12">Catalyzes the reduction of all-trans-retinal to all-trans-retinol in the presence of NADPH.</text>
</comment>
<dbReference type="SMART" id="SM00321">
    <property type="entry name" value="WSC"/>
    <property type="match status" value="1"/>
</dbReference>
<feature type="domain" description="LysM" evidence="19">
    <location>
        <begin position="495"/>
        <end position="543"/>
    </location>
</feature>
<evidence type="ECO:0000256" key="10">
    <source>
        <dbReference type="ARBA" id="ARBA00023239"/>
    </source>
</evidence>
<evidence type="ECO:0000259" key="19">
    <source>
        <dbReference type="PROSITE" id="PS51782"/>
    </source>
</evidence>
<dbReference type="GO" id="GO:0000272">
    <property type="term" value="P:polysaccharide catabolic process"/>
    <property type="evidence" value="ECO:0007669"/>
    <property type="project" value="UniProtKB-KW"/>
</dbReference>
<comment type="similarity">
    <text evidence="2">Belongs to the short-chain dehydrogenases/reductases (SDR) family.</text>
</comment>
<dbReference type="Gene3D" id="3.10.350.10">
    <property type="entry name" value="LysM domain"/>
    <property type="match status" value="2"/>
</dbReference>
<keyword evidence="8" id="KW-0443">Lipid metabolism</keyword>
<organism evidence="20 21">
    <name type="scientific">Fusarium fujikuroi</name>
    <name type="common">Bakanae and foot rot disease fungus</name>
    <name type="synonym">Gibberella fujikuroi</name>
    <dbReference type="NCBI Taxonomy" id="5127"/>
    <lineage>
        <taxon>Eukaryota</taxon>
        <taxon>Fungi</taxon>
        <taxon>Dikarya</taxon>
        <taxon>Ascomycota</taxon>
        <taxon>Pezizomycotina</taxon>
        <taxon>Sordariomycetes</taxon>
        <taxon>Hypocreomycetidae</taxon>
        <taxon>Hypocreales</taxon>
        <taxon>Nectriaceae</taxon>
        <taxon>Fusarium</taxon>
        <taxon>Fusarium fujikuroi species complex</taxon>
    </lineage>
</organism>
<comment type="caution">
    <text evidence="20">The sequence shown here is derived from an EMBL/GenBank/DDBJ whole genome shotgun (WGS) entry which is preliminary data.</text>
</comment>
<dbReference type="PANTHER" id="PTHR24322">
    <property type="entry name" value="PKSB"/>
    <property type="match status" value="1"/>
</dbReference>
<dbReference type="InterPro" id="IPR002889">
    <property type="entry name" value="WSC_carb-bd"/>
</dbReference>
<dbReference type="CDD" id="cd00118">
    <property type="entry name" value="LysM"/>
    <property type="match status" value="2"/>
</dbReference>
<evidence type="ECO:0000256" key="6">
    <source>
        <dbReference type="ARBA" id="ARBA00022989"/>
    </source>
</evidence>
<sequence>MKLSSVLCGVFATLAVAFPKEYLSLATWGVEGYAKDNPIGITTGGKGGKTVTVTTAEELVAAVKGTEPKIVKLKGKVTLPSRLKVGSNTSLIGVGLTAHITGAGVDVYHGDNVILQNLKITHILDNDCITIRNSTRVWVDHNEFASDINQGPDHYDGQVDIIRASDWITVSWNYFHDHWKSSLVGNDATFRDLDFGHLHVTYHHNYWRNMGTRGPAGRFGHQHIYNNLYEDFLYQAIHSRSDNQVLVEGNVFRGNTSEALSTYGLVIPMDSPNTCTCGDEELDGYANLGAKNDWGKAGVNITQKGNFYKADYKYKLTPLKLVPTVAKLGAGVGRIWRLPEKGKTQPPPPPVACLSHVHVSTANDTCESLALEYSVSSAEIFINNPDILQCDDMVEDVPICLPFQCNTYQVKENDTCASVSESLGITIKDFISLNPWSSGGAYKDFPFGKLVCSTPSDGHYNRTINKSDPADSNSADEVVPRPENADPVANPECGRWYTVEEGDDCRSVLGQHDMSLSLFTAANPSVSASNCTMSLIPGQAYCVGPTKNALPESYPPPAYSRHGCYFSGNQIQDFHRPTLALSGPRLSHIKPLSISSCQAYCLSLSLPVFGLQNRDTCICDDRLRMDSRRDEIWGCESRCGYGKEDCGPDQRPMEVFSSYQLLAVEYANIGCFESKEEYVLLGKDYMEWGNSTLEECANFCTVALETDYFALQTKFLLGVISTISICFIINKILNRIILYTSSTAQPWDWSKEIVLITGGSGGIGSEMVNKFSRRNITVISFDIHPPKSTLSTNAHFYKVDVTSPHGIHEATEQVRREIGDPTVLINNDGIALGKDILACAADQIKQMVEINLLAHFWLVQELLPSMIKQKHGHVVTIASVASFITIASNIDYSCTKAGLVAFHEGLTQDLKHRYNARDVLTSIVFPYWVRTPLIQNLTTHSTFQDPLQEPKEAAEAIVDHVLKGHRGDLFLPGYTGLLSGIRGFPAWMQEMIRDSKASVLRETSF</sequence>
<evidence type="ECO:0000256" key="1">
    <source>
        <dbReference type="ARBA" id="ARBA00004141"/>
    </source>
</evidence>
<dbReference type="InterPro" id="IPR036779">
    <property type="entry name" value="LysM_dom_sf"/>
</dbReference>
<feature type="domain" description="LysM" evidence="19">
    <location>
        <begin position="406"/>
        <end position="452"/>
    </location>
</feature>
<evidence type="ECO:0000259" key="18">
    <source>
        <dbReference type="PROSITE" id="PS51212"/>
    </source>
</evidence>
<keyword evidence="15" id="KW-0964">Secreted</keyword>
<comment type="subcellular location">
    <subcellularLocation>
        <location evidence="1">Membrane</location>
        <topology evidence="1">Multi-pass membrane protein</topology>
    </subcellularLocation>
    <subcellularLocation>
        <location evidence="15">Secreted</location>
    </subcellularLocation>
</comment>
<dbReference type="InterPro" id="IPR011050">
    <property type="entry name" value="Pectin_lyase_fold/virulence"/>
</dbReference>
<feature type="compositionally biased region" description="Polar residues" evidence="16">
    <location>
        <begin position="462"/>
        <end position="475"/>
    </location>
</feature>
<evidence type="ECO:0000256" key="14">
    <source>
        <dbReference type="ARBA" id="ARBA00082544"/>
    </source>
</evidence>
<keyword evidence="17" id="KW-0732">Signal</keyword>
<dbReference type="InterPro" id="IPR036291">
    <property type="entry name" value="NAD(P)-bd_dom_sf"/>
</dbReference>
<dbReference type="AlphaFoldDB" id="A0A9Q9U8K3"/>
<evidence type="ECO:0000256" key="12">
    <source>
        <dbReference type="ARBA" id="ARBA00059620"/>
    </source>
</evidence>
<keyword evidence="6" id="KW-1133">Transmembrane helix</keyword>
<evidence type="ECO:0000256" key="9">
    <source>
        <dbReference type="ARBA" id="ARBA00023136"/>
    </source>
</evidence>
<keyword evidence="9" id="KW-0472">Membrane</keyword>
<evidence type="ECO:0000256" key="7">
    <source>
        <dbReference type="ARBA" id="ARBA00023002"/>
    </source>
</evidence>
<dbReference type="PRINTS" id="PR00081">
    <property type="entry name" value="GDHRDH"/>
</dbReference>
<dbReference type="SMART" id="SM00257">
    <property type="entry name" value="LysM"/>
    <property type="match status" value="3"/>
</dbReference>
<dbReference type="GO" id="GO:0005576">
    <property type="term" value="C:extracellular region"/>
    <property type="evidence" value="ECO:0007669"/>
    <property type="project" value="UniProtKB-SubCell"/>
</dbReference>
<dbReference type="PROSITE" id="PS51212">
    <property type="entry name" value="WSC"/>
    <property type="match status" value="1"/>
</dbReference>
<keyword evidence="15" id="KW-0624">Polysaccharide degradation</keyword>
<dbReference type="GO" id="GO:0016829">
    <property type="term" value="F:lyase activity"/>
    <property type="evidence" value="ECO:0007669"/>
    <property type="project" value="UniProtKB-KW"/>
</dbReference>
<keyword evidence="7" id="KW-0560">Oxidoreductase</keyword>
<evidence type="ECO:0000256" key="16">
    <source>
        <dbReference type="SAM" id="MobiDB-lite"/>
    </source>
</evidence>
<dbReference type="GO" id="GO:0016020">
    <property type="term" value="C:membrane"/>
    <property type="evidence" value="ECO:0007669"/>
    <property type="project" value="UniProtKB-SubCell"/>
</dbReference>
<feature type="chain" id="PRO_5040448566" description="Short-chain dehydrogenase/reductase 3" evidence="17">
    <location>
        <begin position="18"/>
        <end position="1005"/>
    </location>
</feature>
<dbReference type="Pfam" id="PF01476">
    <property type="entry name" value="LysM"/>
    <property type="match status" value="1"/>
</dbReference>
<dbReference type="Gene3D" id="3.40.50.720">
    <property type="entry name" value="NAD(P)-binding Rossmann-like Domain"/>
    <property type="match status" value="1"/>
</dbReference>
<comment type="similarity">
    <text evidence="3 15">Belongs to the polysaccharide lyase 1 family.</text>
</comment>
<accession>A0A9Q9U8K3</accession>
<evidence type="ECO:0000256" key="2">
    <source>
        <dbReference type="ARBA" id="ARBA00006484"/>
    </source>
</evidence>
<dbReference type="GO" id="GO:0052650">
    <property type="term" value="F:all-trans-retinol dehydrogenase (NADP+) activity"/>
    <property type="evidence" value="ECO:0007669"/>
    <property type="project" value="UniProtKB-ARBA"/>
</dbReference>
<comment type="similarity">
    <text evidence="11">Belongs to the secreted LysM effector family.</text>
</comment>
<dbReference type="PROSITE" id="PS51782">
    <property type="entry name" value="LYSM"/>
    <property type="match status" value="2"/>
</dbReference>
<dbReference type="SUPFAM" id="SSF51126">
    <property type="entry name" value="Pectin lyase-like"/>
    <property type="match status" value="1"/>
</dbReference>
<feature type="signal peptide" evidence="17">
    <location>
        <begin position="1"/>
        <end position="17"/>
    </location>
</feature>
<dbReference type="Gene3D" id="2.160.20.10">
    <property type="entry name" value="Single-stranded right-handed beta-helix, Pectin lyase-like"/>
    <property type="match status" value="1"/>
</dbReference>
<evidence type="ECO:0000256" key="15">
    <source>
        <dbReference type="RuleBase" id="RU361173"/>
    </source>
</evidence>
<dbReference type="InterPro" id="IPR002347">
    <property type="entry name" value="SDR_fam"/>
</dbReference>
<keyword evidence="10 15" id="KW-0456">Lyase</keyword>
<dbReference type="FunFam" id="3.40.50.720:FF:000131">
    <property type="entry name" value="Short-chain dehydrogenase/reductase 3"/>
    <property type="match status" value="1"/>
</dbReference>
<dbReference type="SMART" id="SM00656">
    <property type="entry name" value="Amb_all"/>
    <property type="match status" value="1"/>
</dbReference>
<feature type="region of interest" description="Disordered" evidence="16">
    <location>
        <begin position="462"/>
        <end position="486"/>
    </location>
</feature>
<protein>
    <recommendedName>
        <fullName evidence="13">Short-chain dehydrogenase/reductase 3</fullName>
    </recommendedName>
    <alternativeName>
        <fullName evidence="14">Retinal short-chain dehydrogenase/reductase 1</fullName>
    </alternativeName>
</protein>
<evidence type="ECO:0000256" key="13">
    <source>
        <dbReference type="ARBA" id="ARBA00068717"/>
    </source>
</evidence>
<evidence type="ECO:0000256" key="11">
    <source>
        <dbReference type="ARBA" id="ARBA00044955"/>
    </source>
</evidence>
<reference evidence="20" key="1">
    <citation type="submission" date="2019-05" db="EMBL/GenBank/DDBJ databases">
        <authorList>
            <person name="Piombo E."/>
        </authorList>
    </citation>
    <scope>NUCLEOTIDE SEQUENCE</scope>
    <source>
        <strain evidence="20">C2S</strain>
    </source>
</reference>
<dbReference type="Pfam" id="PF00544">
    <property type="entry name" value="Pectate_lyase_4"/>
    <property type="match status" value="1"/>
</dbReference>
<evidence type="ECO:0000256" key="17">
    <source>
        <dbReference type="SAM" id="SignalP"/>
    </source>
</evidence>
<keyword evidence="4" id="KW-0812">Transmembrane</keyword>
<dbReference type="PANTHER" id="PTHR24322:SF736">
    <property type="entry name" value="RETINOL DEHYDROGENASE 10"/>
    <property type="match status" value="1"/>
</dbReference>
<name>A0A9Q9U8K3_FUSFU</name>
<keyword evidence="5" id="KW-0521">NADP</keyword>
<dbReference type="Pfam" id="PF00106">
    <property type="entry name" value="adh_short"/>
    <property type="match status" value="1"/>
</dbReference>
<evidence type="ECO:0000256" key="5">
    <source>
        <dbReference type="ARBA" id="ARBA00022857"/>
    </source>
</evidence>
<dbReference type="Proteomes" id="UP000760494">
    <property type="component" value="Unassembled WGS sequence"/>
</dbReference>
<evidence type="ECO:0000313" key="20">
    <source>
        <dbReference type="EMBL" id="VTT64856.1"/>
    </source>
</evidence>
<dbReference type="InterPro" id="IPR018392">
    <property type="entry name" value="LysM"/>
</dbReference>
<feature type="domain" description="WSC" evidence="18">
    <location>
        <begin position="558"/>
        <end position="658"/>
    </location>
</feature>